<dbReference type="Proteomes" id="UP000076727">
    <property type="component" value="Unassembled WGS sequence"/>
</dbReference>
<evidence type="ECO:0000313" key="3">
    <source>
        <dbReference type="Proteomes" id="UP000076727"/>
    </source>
</evidence>
<organism evidence="2 3">
    <name type="scientific">Daedalea quercina L-15889</name>
    <dbReference type="NCBI Taxonomy" id="1314783"/>
    <lineage>
        <taxon>Eukaryota</taxon>
        <taxon>Fungi</taxon>
        <taxon>Dikarya</taxon>
        <taxon>Basidiomycota</taxon>
        <taxon>Agaricomycotina</taxon>
        <taxon>Agaricomycetes</taxon>
        <taxon>Polyporales</taxon>
        <taxon>Fomitopsis</taxon>
    </lineage>
</organism>
<keyword evidence="1" id="KW-1133">Transmembrane helix</keyword>
<name>A0A165R725_9APHY</name>
<keyword evidence="1" id="KW-0472">Membrane</keyword>
<reference evidence="2 3" key="1">
    <citation type="journal article" date="2016" name="Mol. Biol. Evol.">
        <title>Comparative Genomics of Early-Diverging Mushroom-Forming Fungi Provides Insights into the Origins of Lignocellulose Decay Capabilities.</title>
        <authorList>
            <person name="Nagy L.G."/>
            <person name="Riley R."/>
            <person name="Tritt A."/>
            <person name="Adam C."/>
            <person name="Daum C."/>
            <person name="Floudas D."/>
            <person name="Sun H."/>
            <person name="Yadav J.S."/>
            <person name="Pangilinan J."/>
            <person name="Larsson K.H."/>
            <person name="Matsuura K."/>
            <person name="Barry K."/>
            <person name="Labutti K."/>
            <person name="Kuo R."/>
            <person name="Ohm R.A."/>
            <person name="Bhattacharya S.S."/>
            <person name="Shirouzu T."/>
            <person name="Yoshinaga Y."/>
            <person name="Martin F.M."/>
            <person name="Grigoriev I.V."/>
            <person name="Hibbett D.S."/>
        </authorList>
    </citation>
    <scope>NUCLEOTIDE SEQUENCE [LARGE SCALE GENOMIC DNA]</scope>
    <source>
        <strain evidence="2 3">L-15889</strain>
    </source>
</reference>
<dbReference type="AlphaFoldDB" id="A0A165R725"/>
<keyword evidence="3" id="KW-1185">Reference proteome</keyword>
<accession>A0A165R725</accession>
<dbReference type="EMBL" id="KV429051">
    <property type="protein sequence ID" value="KZT70388.1"/>
    <property type="molecule type" value="Genomic_DNA"/>
</dbReference>
<protein>
    <submittedName>
        <fullName evidence="2">Uncharacterized protein</fullName>
    </submittedName>
</protein>
<sequence>MTIWDCRGKGLVCGPEFRQKTGGIGASHPSRFIHLRSTVSARHPSSLIISMKFIAVLTVPLACVLLQVATATPILQAEKRVLAPDTYGSIERREPPIAYLKNHNDEAKGKLLSSDSDR</sequence>
<keyword evidence="1" id="KW-0812">Transmembrane</keyword>
<evidence type="ECO:0000256" key="1">
    <source>
        <dbReference type="SAM" id="Phobius"/>
    </source>
</evidence>
<feature type="transmembrane region" description="Helical" evidence="1">
    <location>
        <begin position="47"/>
        <end position="70"/>
    </location>
</feature>
<evidence type="ECO:0000313" key="2">
    <source>
        <dbReference type="EMBL" id="KZT70388.1"/>
    </source>
</evidence>
<gene>
    <name evidence="2" type="ORF">DAEQUDRAFT_202636</name>
</gene>
<proteinExistence type="predicted"/>